<keyword evidence="10 15" id="KW-0798">TonB box</keyword>
<evidence type="ECO:0000256" key="8">
    <source>
        <dbReference type="ARBA" id="ARBA00023004"/>
    </source>
</evidence>
<name>A0ABU0HXN1_9HYPH</name>
<evidence type="ECO:0000256" key="13">
    <source>
        <dbReference type="ARBA" id="ARBA00023237"/>
    </source>
</evidence>
<dbReference type="CDD" id="cd01347">
    <property type="entry name" value="ligand_gated_channel"/>
    <property type="match status" value="1"/>
</dbReference>
<evidence type="ECO:0000256" key="5">
    <source>
        <dbReference type="ARBA" id="ARBA00022496"/>
    </source>
</evidence>
<dbReference type="Pfam" id="PF00593">
    <property type="entry name" value="TonB_dep_Rec_b-barrel"/>
    <property type="match status" value="1"/>
</dbReference>
<evidence type="ECO:0000313" key="20">
    <source>
        <dbReference type="Proteomes" id="UP001231124"/>
    </source>
</evidence>
<keyword evidence="8" id="KW-0408">Iron</keyword>
<evidence type="ECO:0000259" key="18">
    <source>
        <dbReference type="Pfam" id="PF07715"/>
    </source>
</evidence>
<dbReference type="InterPro" id="IPR036942">
    <property type="entry name" value="Beta-barrel_TonB_sf"/>
</dbReference>
<dbReference type="PANTHER" id="PTHR32552:SF68">
    <property type="entry name" value="FERRICHROME OUTER MEMBRANE TRANSPORTER_PHAGE RECEPTOR"/>
    <property type="match status" value="1"/>
</dbReference>
<evidence type="ECO:0000256" key="4">
    <source>
        <dbReference type="ARBA" id="ARBA00022452"/>
    </source>
</evidence>
<dbReference type="InterPro" id="IPR039426">
    <property type="entry name" value="TonB-dep_rcpt-like"/>
</dbReference>
<accession>A0ABU0HXN1</accession>
<evidence type="ECO:0000256" key="14">
    <source>
        <dbReference type="PROSITE-ProRule" id="PRU01360"/>
    </source>
</evidence>
<dbReference type="Gene3D" id="2.170.130.10">
    <property type="entry name" value="TonB-dependent receptor, plug domain"/>
    <property type="match status" value="1"/>
</dbReference>
<evidence type="ECO:0000256" key="10">
    <source>
        <dbReference type="ARBA" id="ARBA00023077"/>
    </source>
</evidence>
<keyword evidence="3 14" id="KW-0813">Transport</keyword>
<feature type="domain" description="TonB-dependent receptor plug" evidence="18">
    <location>
        <begin position="82"/>
        <end position="183"/>
    </location>
</feature>
<dbReference type="Proteomes" id="UP001231124">
    <property type="component" value="Unassembled WGS sequence"/>
</dbReference>
<keyword evidence="20" id="KW-1185">Reference proteome</keyword>
<keyword evidence="11 14" id="KW-0472">Membrane</keyword>
<gene>
    <name evidence="19" type="ORF">QO012_001585</name>
</gene>
<feature type="domain" description="TonB-dependent receptor-like beta-barrel" evidence="17">
    <location>
        <begin position="260"/>
        <end position="689"/>
    </location>
</feature>
<dbReference type="PANTHER" id="PTHR32552">
    <property type="entry name" value="FERRICHROME IRON RECEPTOR-RELATED"/>
    <property type="match status" value="1"/>
</dbReference>
<dbReference type="EMBL" id="JAUSVP010000003">
    <property type="protein sequence ID" value="MDQ0447094.1"/>
    <property type="molecule type" value="Genomic_DNA"/>
</dbReference>
<comment type="caution">
    <text evidence="19">The sequence shown here is derived from an EMBL/GenBank/DDBJ whole genome shotgun (WGS) entry which is preliminary data.</text>
</comment>
<keyword evidence="6 14" id="KW-0812">Transmembrane</keyword>
<dbReference type="Gene3D" id="2.40.170.20">
    <property type="entry name" value="TonB-dependent receptor, beta-barrel domain"/>
    <property type="match status" value="1"/>
</dbReference>
<comment type="subcellular location">
    <subcellularLocation>
        <location evidence="1 14">Cell outer membrane</location>
        <topology evidence="1 14">Multi-pass membrane protein</topology>
    </subcellularLocation>
</comment>
<keyword evidence="5" id="KW-0410">Iron transport</keyword>
<evidence type="ECO:0000313" key="19">
    <source>
        <dbReference type="EMBL" id="MDQ0447094.1"/>
    </source>
</evidence>
<reference evidence="19 20" key="1">
    <citation type="submission" date="2023-07" db="EMBL/GenBank/DDBJ databases">
        <title>Genomic Encyclopedia of Type Strains, Phase IV (KMG-IV): sequencing the most valuable type-strain genomes for metagenomic binning, comparative biology and taxonomic classification.</title>
        <authorList>
            <person name="Goeker M."/>
        </authorList>
    </citation>
    <scope>NUCLEOTIDE SEQUENCE [LARGE SCALE GENOMIC DNA]</scope>
    <source>
        <strain evidence="19 20">DSM 19013</strain>
    </source>
</reference>
<dbReference type="RefSeq" id="WP_238207760.1">
    <property type="nucleotide sequence ID" value="NZ_JAUSVP010000003.1"/>
</dbReference>
<dbReference type="InterPro" id="IPR010105">
    <property type="entry name" value="TonB_sidphr_rcpt"/>
</dbReference>
<feature type="chain" id="PRO_5046391849" evidence="16">
    <location>
        <begin position="36"/>
        <end position="720"/>
    </location>
</feature>
<evidence type="ECO:0000256" key="16">
    <source>
        <dbReference type="SAM" id="SignalP"/>
    </source>
</evidence>
<keyword evidence="13 14" id="KW-0998">Cell outer membrane</keyword>
<proteinExistence type="inferred from homology"/>
<organism evidence="19 20">
    <name type="scientific">Methylobacterium aerolatum</name>
    <dbReference type="NCBI Taxonomy" id="418708"/>
    <lineage>
        <taxon>Bacteria</taxon>
        <taxon>Pseudomonadati</taxon>
        <taxon>Pseudomonadota</taxon>
        <taxon>Alphaproteobacteria</taxon>
        <taxon>Hyphomicrobiales</taxon>
        <taxon>Methylobacteriaceae</taxon>
        <taxon>Methylobacterium</taxon>
    </lineage>
</organism>
<dbReference type="InterPro" id="IPR037066">
    <property type="entry name" value="Plug_dom_sf"/>
</dbReference>
<dbReference type="InterPro" id="IPR000531">
    <property type="entry name" value="Beta-barrel_TonB"/>
</dbReference>
<keyword evidence="4 14" id="KW-1134">Transmembrane beta strand</keyword>
<dbReference type="InterPro" id="IPR012910">
    <property type="entry name" value="Plug_dom"/>
</dbReference>
<evidence type="ECO:0000256" key="12">
    <source>
        <dbReference type="ARBA" id="ARBA00023170"/>
    </source>
</evidence>
<evidence type="ECO:0000256" key="11">
    <source>
        <dbReference type="ARBA" id="ARBA00023136"/>
    </source>
</evidence>
<keyword evidence="12 19" id="KW-0675">Receptor</keyword>
<evidence type="ECO:0000256" key="9">
    <source>
        <dbReference type="ARBA" id="ARBA00023065"/>
    </source>
</evidence>
<feature type="signal peptide" evidence="16">
    <location>
        <begin position="1"/>
        <end position="35"/>
    </location>
</feature>
<keyword evidence="7 16" id="KW-0732">Signal</keyword>
<evidence type="ECO:0000256" key="15">
    <source>
        <dbReference type="RuleBase" id="RU003357"/>
    </source>
</evidence>
<dbReference type="Pfam" id="PF07715">
    <property type="entry name" value="Plug"/>
    <property type="match status" value="1"/>
</dbReference>
<dbReference type="SUPFAM" id="SSF56935">
    <property type="entry name" value="Porins"/>
    <property type="match status" value="1"/>
</dbReference>
<sequence length="720" mass="78365">MTVRSKPRMSWRGRRNGGGAVGLALAVWCLGPARAQDASNEVALEELSVVGQGGAVTERATGPVVGYRATRSATGTKTDTALRDSPQTVNVIPRQVLADQADVRLGDAVQNVSNVQLGGTVQGRSQNYVIRGFRTQVFAVDGVLTSPAITFVPVERDLANAERVEVIKGPASVLFGRGDPGGVVNIVTRRPTLEPSGEMSVLGGSFGFRRLQGSVSSRVLDSDTVAGRISFAAQEDPTFRDIGRNTNSRYFVAPAFSWVPTADTRVYFNAEFSSQYSQYDEGLPAFRGRVPLDNIKRFYGEPWSRYYGAFNNMTLRVEHDVNANLTLRQVVNVQWGEFNVFAARATGVNAAGTQVTRRESTVDSVFAAVDTQSEAVLKFDTFGFAHTVLAGFEYSNGFRHPFSQEGALPSVSFRNPVFGARPVAVSLQADLKQKLELFGVYLQDQIALTPELQLVLGARFDFGTQFYFSRTRTSRTIPPDQDVFGASPRVGLIYRPFDPLTFYASYATSFAPQTANVLNVSNPAPETGEQVEAGARLDILPTLTLSMAGFRITRNNVAANDPVNTGFSVITGQQQAQGFEADLAGEILPGWSVIGGIGFIDASITRDKVFAVGNRLVGVPTFSSSVWSTYEFREGWLRGLGLGAGVTYVGERTGDLNNSYKVGAYARVDAAVWYDFDERWRLSVNMRNLTDARYIEQPFNQFSNTPGAPFSVLAAIRAKI</sequence>
<evidence type="ECO:0000256" key="7">
    <source>
        <dbReference type="ARBA" id="ARBA00022729"/>
    </source>
</evidence>
<evidence type="ECO:0000256" key="3">
    <source>
        <dbReference type="ARBA" id="ARBA00022448"/>
    </source>
</evidence>
<evidence type="ECO:0000256" key="2">
    <source>
        <dbReference type="ARBA" id="ARBA00009810"/>
    </source>
</evidence>
<evidence type="ECO:0000256" key="1">
    <source>
        <dbReference type="ARBA" id="ARBA00004571"/>
    </source>
</evidence>
<keyword evidence="9" id="KW-0406">Ion transport</keyword>
<protein>
    <submittedName>
        <fullName evidence="19">Iron complex outermembrane receptor protein</fullName>
    </submittedName>
</protein>
<comment type="similarity">
    <text evidence="2 14 15">Belongs to the TonB-dependent receptor family.</text>
</comment>
<dbReference type="PROSITE" id="PS52016">
    <property type="entry name" value="TONB_DEPENDENT_REC_3"/>
    <property type="match status" value="1"/>
</dbReference>
<evidence type="ECO:0000259" key="17">
    <source>
        <dbReference type="Pfam" id="PF00593"/>
    </source>
</evidence>
<dbReference type="NCBIfam" id="TIGR01783">
    <property type="entry name" value="TonB-siderophor"/>
    <property type="match status" value="1"/>
</dbReference>
<evidence type="ECO:0000256" key="6">
    <source>
        <dbReference type="ARBA" id="ARBA00022692"/>
    </source>
</evidence>